<evidence type="ECO:0000256" key="1">
    <source>
        <dbReference type="ARBA" id="ARBA00001113"/>
    </source>
</evidence>
<proteinExistence type="predicted"/>
<dbReference type="FunFam" id="1.25.40.340:FF:000002">
    <property type="entry name" value="Dihydroxyacetone kinase, L subunit"/>
    <property type="match status" value="1"/>
</dbReference>
<dbReference type="SMART" id="SM01120">
    <property type="entry name" value="Dak2"/>
    <property type="match status" value="1"/>
</dbReference>
<evidence type="ECO:0000256" key="2">
    <source>
        <dbReference type="ARBA" id="ARBA00004745"/>
    </source>
</evidence>
<comment type="catalytic activity">
    <reaction evidence="1">
        <text>dihydroxyacetone + phosphoenolpyruvate = dihydroxyacetone phosphate + pyruvate</text>
        <dbReference type="Rhea" id="RHEA:18381"/>
        <dbReference type="ChEBI" id="CHEBI:15361"/>
        <dbReference type="ChEBI" id="CHEBI:16016"/>
        <dbReference type="ChEBI" id="CHEBI:57642"/>
        <dbReference type="ChEBI" id="CHEBI:58702"/>
        <dbReference type="EC" id="2.7.1.121"/>
    </reaction>
</comment>
<evidence type="ECO:0000259" key="9">
    <source>
        <dbReference type="PROSITE" id="PS51480"/>
    </source>
</evidence>
<dbReference type="PANTHER" id="PTHR28629:SF4">
    <property type="entry name" value="TRIOKINASE_FMN CYCLASE"/>
    <property type="match status" value="1"/>
</dbReference>
<keyword evidence="4" id="KW-0808">Transferase</keyword>
<evidence type="ECO:0000313" key="10">
    <source>
        <dbReference type="EMBL" id="ALX50375.1"/>
    </source>
</evidence>
<keyword evidence="5 10" id="KW-0418">Kinase</keyword>
<dbReference type="SUPFAM" id="SSF101473">
    <property type="entry name" value="DhaL-like"/>
    <property type="match status" value="1"/>
</dbReference>
<accession>A0A0U4F4C9</accession>
<keyword evidence="6" id="KW-0319">Glycerol metabolism</keyword>
<dbReference type="Pfam" id="PF02734">
    <property type="entry name" value="Dak2"/>
    <property type="match status" value="1"/>
</dbReference>
<dbReference type="AlphaFoldDB" id="A0A0U4F4C9"/>
<dbReference type="EMBL" id="CP013862">
    <property type="protein sequence ID" value="ALX50375.1"/>
    <property type="molecule type" value="Genomic_DNA"/>
</dbReference>
<feature type="domain" description="DhaL" evidence="9">
    <location>
        <begin position="6"/>
        <end position="200"/>
    </location>
</feature>
<dbReference type="EC" id="2.7.1.121" evidence="3"/>
<gene>
    <name evidence="10" type="ORF">AOX59_18395</name>
</gene>
<evidence type="ECO:0000256" key="4">
    <source>
        <dbReference type="ARBA" id="ARBA00022679"/>
    </source>
</evidence>
<comment type="subunit">
    <text evidence="7">Homodimer. The dihydroxyacetone kinase complex is composed of a homodimer of DhaM, a homodimer of DhaK and the subunit DhaL.</text>
</comment>
<dbReference type="InterPro" id="IPR004007">
    <property type="entry name" value="DhaL_dom"/>
</dbReference>
<organism evidence="10 11">
    <name type="scientific">Lentibacillus amyloliquefaciens</name>
    <dbReference type="NCBI Taxonomy" id="1472767"/>
    <lineage>
        <taxon>Bacteria</taxon>
        <taxon>Bacillati</taxon>
        <taxon>Bacillota</taxon>
        <taxon>Bacilli</taxon>
        <taxon>Bacillales</taxon>
        <taxon>Bacillaceae</taxon>
        <taxon>Lentibacillus</taxon>
    </lineage>
</organism>
<name>A0A0U4F4C9_9BACI</name>
<dbReference type="OrthoDB" id="9800291at2"/>
<dbReference type="PROSITE" id="PS51480">
    <property type="entry name" value="DHAL"/>
    <property type="match status" value="1"/>
</dbReference>
<dbReference type="GO" id="GO:0004371">
    <property type="term" value="F:glycerone kinase activity"/>
    <property type="evidence" value="ECO:0007669"/>
    <property type="project" value="InterPro"/>
</dbReference>
<dbReference type="STRING" id="1472767.AOX59_18395"/>
<evidence type="ECO:0000256" key="5">
    <source>
        <dbReference type="ARBA" id="ARBA00022777"/>
    </source>
</evidence>
<sequence>MELTVQDIVTWIEKANEKMQANKEYLTTLDQEIGDGDHGINMARGFQEAAAKLADNDYPDAEAVLKDTAMTLMSKIGGASGPLFGTAFLKMSVASKEAETLDYETFKHGLKEAVEGIKQRGKATEGEKTLVDVWAKMADLFNKETDFSADKIADEANDAMEQTKDMMATKGRASYFKERSIGHIDPGSASSQYIFTALAEVIGGKL</sequence>
<reference evidence="10 11" key="1">
    <citation type="submission" date="2016-01" db="EMBL/GenBank/DDBJ databases">
        <title>Complete genome sequence of strain Lentibacillus amyloliquefaciens LAM0015T isolated from saline sediment.</title>
        <authorList>
            <person name="Wang J.-L."/>
            <person name="He M.-X."/>
        </authorList>
    </citation>
    <scope>NUCLEOTIDE SEQUENCE [LARGE SCALE GENOMIC DNA]</scope>
    <source>
        <strain evidence="10 11">LAM0015</strain>
    </source>
</reference>
<dbReference type="RefSeq" id="WP_068447825.1">
    <property type="nucleotide sequence ID" value="NZ_CP013862.1"/>
</dbReference>
<evidence type="ECO:0000256" key="8">
    <source>
        <dbReference type="ARBA" id="ARBA00055771"/>
    </source>
</evidence>
<evidence type="ECO:0000313" key="11">
    <source>
        <dbReference type="Proteomes" id="UP000050331"/>
    </source>
</evidence>
<evidence type="ECO:0000256" key="6">
    <source>
        <dbReference type="ARBA" id="ARBA00022798"/>
    </source>
</evidence>
<dbReference type="GO" id="GO:0047324">
    <property type="term" value="F:phosphoenolpyruvate-glycerone phosphotransferase activity"/>
    <property type="evidence" value="ECO:0007669"/>
    <property type="project" value="UniProtKB-EC"/>
</dbReference>
<keyword evidence="11" id="KW-1185">Reference proteome</keyword>
<dbReference type="Proteomes" id="UP000050331">
    <property type="component" value="Chromosome"/>
</dbReference>
<evidence type="ECO:0000256" key="3">
    <source>
        <dbReference type="ARBA" id="ARBA00012095"/>
    </source>
</evidence>
<dbReference type="InterPro" id="IPR036117">
    <property type="entry name" value="DhaL_dom_sf"/>
</dbReference>
<dbReference type="InterPro" id="IPR050861">
    <property type="entry name" value="Dihydroxyacetone_Kinase"/>
</dbReference>
<dbReference type="GO" id="GO:0005829">
    <property type="term" value="C:cytosol"/>
    <property type="evidence" value="ECO:0007669"/>
    <property type="project" value="TreeGrafter"/>
</dbReference>
<dbReference type="InterPro" id="IPR012737">
    <property type="entry name" value="DhaK_L_YcgS"/>
</dbReference>
<evidence type="ECO:0000256" key="7">
    <source>
        <dbReference type="ARBA" id="ARBA00046577"/>
    </source>
</evidence>
<dbReference type="KEGG" id="lao:AOX59_18395"/>
<comment type="pathway">
    <text evidence="2">Polyol metabolism; glycerol degradation.</text>
</comment>
<dbReference type="Gene3D" id="1.25.40.340">
    <property type="match status" value="1"/>
</dbReference>
<dbReference type="GO" id="GO:0019563">
    <property type="term" value="P:glycerol catabolic process"/>
    <property type="evidence" value="ECO:0007669"/>
    <property type="project" value="TreeGrafter"/>
</dbReference>
<protein>
    <recommendedName>
        <fullName evidence="3">phosphoenolpyruvate--glycerone phosphotransferase</fullName>
        <ecNumber evidence="3">2.7.1.121</ecNumber>
    </recommendedName>
</protein>
<comment type="function">
    <text evidence="8">ADP-binding subunit of the dihydroxyacetone kinase, which is responsible for the phosphoenolpyruvate (PEP)-dependent phosphorylation of dihydroxyacetone. DhaL-ADP is converted to DhaL-ATP via a phosphoryl group transfer from DhaM and transmits it to dihydroxyacetone binds to DhaK.</text>
</comment>
<dbReference type="PANTHER" id="PTHR28629">
    <property type="entry name" value="TRIOKINASE/FMN CYCLASE"/>
    <property type="match status" value="1"/>
</dbReference>
<dbReference type="NCBIfam" id="TIGR02365">
    <property type="entry name" value="dha_L_ycgS"/>
    <property type="match status" value="1"/>
</dbReference>